<dbReference type="InterPro" id="IPR036890">
    <property type="entry name" value="HATPase_C_sf"/>
</dbReference>
<accession>A0A5M6D5R8</accession>
<dbReference type="PRINTS" id="PR00344">
    <property type="entry name" value="BCTRLSENSOR"/>
</dbReference>
<protein>
    <recommendedName>
        <fullName evidence="2">histidine kinase</fullName>
        <ecNumber evidence="2">2.7.13.3</ecNumber>
    </recommendedName>
</protein>
<evidence type="ECO:0000256" key="1">
    <source>
        <dbReference type="ARBA" id="ARBA00000085"/>
    </source>
</evidence>
<dbReference type="InterPro" id="IPR052162">
    <property type="entry name" value="Sensor_kinase/Photoreceptor"/>
</dbReference>
<evidence type="ECO:0000259" key="7">
    <source>
        <dbReference type="PROSITE" id="PS50109"/>
    </source>
</evidence>
<feature type="transmembrane region" description="Helical" evidence="6">
    <location>
        <begin position="158"/>
        <end position="178"/>
    </location>
</feature>
<dbReference type="InterPro" id="IPR005467">
    <property type="entry name" value="His_kinase_dom"/>
</dbReference>
<keyword evidence="9" id="KW-1185">Reference proteome</keyword>
<dbReference type="SUPFAM" id="SSF55874">
    <property type="entry name" value="ATPase domain of HSP90 chaperone/DNA topoisomerase II/histidine kinase"/>
    <property type="match status" value="1"/>
</dbReference>
<dbReference type="SUPFAM" id="SSF47384">
    <property type="entry name" value="Homodimeric domain of signal transducing histidine kinase"/>
    <property type="match status" value="1"/>
</dbReference>
<dbReference type="Gene3D" id="3.30.565.10">
    <property type="entry name" value="Histidine kinase-like ATPase, C-terminal domain"/>
    <property type="match status" value="1"/>
</dbReference>
<feature type="transmembrane region" description="Helical" evidence="6">
    <location>
        <begin position="260"/>
        <end position="280"/>
    </location>
</feature>
<dbReference type="InterPro" id="IPR003594">
    <property type="entry name" value="HATPase_dom"/>
</dbReference>
<dbReference type="PROSITE" id="PS50109">
    <property type="entry name" value="HIS_KIN"/>
    <property type="match status" value="1"/>
</dbReference>
<keyword evidence="5 8" id="KW-0418">Kinase</keyword>
<feature type="transmembrane region" description="Helical" evidence="6">
    <location>
        <begin position="230"/>
        <end position="248"/>
    </location>
</feature>
<name>A0A5M6D5R8_9BACT</name>
<dbReference type="SMART" id="SM00387">
    <property type="entry name" value="HATPase_c"/>
    <property type="match status" value="1"/>
</dbReference>
<dbReference type="EMBL" id="VWSF01000016">
    <property type="protein sequence ID" value="KAA5542857.1"/>
    <property type="molecule type" value="Genomic_DNA"/>
</dbReference>
<gene>
    <name evidence="8" type="ORF">F0145_18120</name>
</gene>
<dbReference type="Pfam" id="PF02518">
    <property type="entry name" value="HATPase_c"/>
    <property type="match status" value="1"/>
</dbReference>
<feature type="transmembrane region" description="Helical" evidence="6">
    <location>
        <begin position="126"/>
        <end position="146"/>
    </location>
</feature>
<evidence type="ECO:0000313" key="8">
    <source>
        <dbReference type="EMBL" id="KAA5542857.1"/>
    </source>
</evidence>
<evidence type="ECO:0000313" key="9">
    <source>
        <dbReference type="Proteomes" id="UP000323426"/>
    </source>
</evidence>
<evidence type="ECO:0000256" key="4">
    <source>
        <dbReference type="ARBA" id="ARBA00022679"/>
    </source>
</evidence>
<feature type="transmembrane region" description="Helical" evidence="6">
    <location>
        <begin position="190"/>
        <end position="209"/>
    </location>
</feature>
<keyword evidence="4" id="KW-0808">Transferase</keyword>
<dbReference type="GO" id="GO:0000155">
    <property type="term" value="F:phosphorelay sensor kinase activity"/>
    <property type="evidence" value="ECO:0007669"/>
    <property type="project" value="InterPro"/>
</dbReference>
<dbReference type="EC" id="2.7.13.3" evidence="2"/>
<comment type="catalytic activity">
    <reaction evidence="1">
        <text>ATP + protein L-histidine = ADP + protein N-phospho-L-histidine.</text>
        <dbReference type="EC" id="2.7.13.3"/>
    </reaction>
</comment>
<evidence type="ECO:0000256" key="5">
    <source>
        <dbReference type="ARBA" id="ARBA00022777"/>
    </source>
</evidence>
<dbReference type="RefSeq" id="WP_150090550.1">
    <property type="nucleotide sequence ID" value="NZ_VWSF01000016.1"/>
</dbReference>
<organism evidence="8 9">
    <name type="scientific">Adhaeribacter rhizoryzae</name>
    <dbReference type="NCBI Taxonomy" id="2607907"/>
    <lineage>
        <taxon>Bacteria</taxon>
        <taxon>Pseudomonadati</taxon>
        <taxon>Bacteroidota</taxon>
        <taxon>Cytophagia</taxon>
        <taxon>Cytophagales</taxon>
        <taxon>Hymenobacteraceae</taxon>
        <taxon>Adhaeribacter</taxon>
    </lineage>
</organism>
<feature type="transmembrane region" description="Helical" evidence="6">
    <location>
        <begin position="82"/>
        <end position="103"/>
    </location>
</feature>
<keyword evidence="6" id="KW-0472">Membrane</keyword>
<sequence>MINQNLTQHSPTVRKNQWKQYSLVLAWAGLALGLLDLFNHFFTIFNQTRQANWETNMQWHLALALVLASGGLFYLHRNWLIIVRLGAMLILLLAFLYLAEFFWQTDWHLFPVTLAESAQEFAQQEIPHWVLLLNGLNLILLALILLSFSLGWTLPGQLMAAFLFLLAYASLIGNLYNIDGLYPLKNFSGITSHTALTLALISLGLLFYCPSKGWMKIVYSPYLGGMLARYSFSYFLLVSPIFMGFYLYTLSEWNLTPGLGILSLFILTCLITLPITYYYLHRLNALDARLRKAHQELQITNTDLSGRNQELSEALADVKIGNRELAVMTKEALLGSQALEAKNKELSRLNQSLDYIVHMASHDLKTPIYNLELLLQELRPSLEPHMQAHEEKLVIMVANSIASLKSTIEGLTQIIKSQQLIIGKQVAFSLTKLIQEIKKELAREIEQSDAQINKYLEVDTIVFSQIHLRSVLFNLFSNALKYRVPDRSLVVDIRSQAVPNGLELIIQDNGLGMSEYQVAHLFTIYKRFHKHVEGSGIGLFLVKQTIENNGGTIQVESTESVGTRFTIFLPQQKK</sequence>
<feature type="transmembrane region" description="Helical" evidence="6">
    <location>
        <begin position="21"/>
        <end position="45"/>
    </location>
</feature>
<reference evidence="8 9" key="1">
    <citation type="submission" date="2019-09" db="EMBL/GenBank/DDBJ databases">
        <title>Genome sequence and assembly of Adhaeribacter sp.</title>
        <authorList>
            <person name="Chhetri G."/>
        </authorList>
    </citation>
    <scope>NUCLEOTIDE SEQUENCE [LARGE SCALE GENOMIC DNA]</scope>
    <source>
        <strain evidence="8 9">DK36</strain>
    </source>
</reference>
<evidence type="ECO:0000256" key="6">
    <source>
        <dbReference type="SAM" id="Phobius"/>
    </source>
</evidence>
<keyword evidence="3" id="KW-0597">Phosphoprotein</keyword>
<evidence type="ECO:0000256" key="2">
    <source>
        <dbReference type="ARBA" id="ARBA00012438"/>
    </source>
</evidence>
<dbReference type="InterPro" id="IPR004358">
    <property type="entry name" value="Sig_transdc_His_kin-like_C"/>
</dbReference>
<evidence type="ECO:0000256" key="3">
    <source>
        <dbReference type="ARBA" id="ARBA00022553"/>
    </source>
</evidence>
<keyword evidence="6" id="KW-1133">Transmembrane helix</keyword>
<proteinExistence type="predicted"/>
<dbReference type="Gene3D" id="1.10.287.130">
    <property type="match status" value="1"/>
</dbReference>
<dbReference type="PANTHER" id="PTHR43304:SF1">
    <property type="entry name" value="PAC DOMAIN-CONTAINING PROTEIN"/>
    <property type="match status" value="1"/>
</dbReference>
<feature type="transmembrane region" description="Helical" evidence="6">
    <location>
        <begin position="57"/>
        <end position="75"/>
    </location>
</feature>
<keyword evidence="6" id="KW-0812">Transmembrane</keyword>
<dbReference type="InterPro" id="IPR036097">
    <property type="entry name" value="HisK_dim/P_sf"/>
</dbReference>
<dbReference type="Proteomes" id="UP000323426">
    <property type="component" value="Unassembled WGS sequence"/>
</dbReference>
<comment type="caution">
    <text evidence="8">The sequence shown here is derived from an EMBL/GenBank/DDBJ whole genome shotgun (WGS) entry which is preliminary data.</text>
</comment>
<feature type="domain" description="Histidine kinase" evidence="7">
    <location>
        <begin position="359"/>
        <end position="573"/>
    </location>
</feature>
<dbReference type="AlphaFoldDB" id="A0A5M6D5R8"/>
<dbReference type="PANTHER" id="PTHR43304">
    <property type="entry name" value="PHYTOCHROME-LIKE PROTEIN CPH1"/>
    <property type="match status" value="1"/>
</dbReference>